<feature type="compositionally biased region" description="Basic and acidic residues" evidence="4">
    <location>
        <begin position="162"/>
        <end position="175"/>
    </location>
</feature>
<dbReference type="SUPFAM" id="SSF47095">
    <property type="entry name" value="HMG-box"/>
    <property type="match status" value="1"/>
</dbReference>
<gene>
    <name evidence="6" type="ORF">TRUGW13939_07631</name>
</gene>
<accession>A0A7H8R2Z5</accession>
<feature type="DNA-binding region" description="HMG box" evidence="3">
    <location>
        <begin position="85"/>
        <end position="153"/>
    </location>
</feature>
<dbReference type="InterPro" id="IPR009071">
    <property type="entry name" value="HMG_box_dom"/>
</dbReference>
<dbReference type="InterPro" id="IPR051356">
    <property type="entry name" value="SOX/SOX-like_TF"/>
</dbReference>
<evidence type="ECO:0000313" key="7">
    <source>
        <dbReference type="Proteomes" id="UP000509510"/>
    </source>
</evidence>
<feature type="compositionally biased region" description="Polar residues" evidence="4">
    <location>
        <begin position="183"/>
        <end position="206"/>
    </location>
</feature>
<dbReference type="InterPro" id="IPR036910">
    <property type="entry name" value="HMG_box_dom_sf"/>
</dbReference>
<feature type="compositionally biased region" description="Polar residues" evidence="4">
    <location>
        <begin position="217"/>
        <end position="237"/>
    </location>
</feature>
<evidence type="ECO:0000256" key="3">
    <source>
        <dbReference type="PROSITE-ProRule" id="PRU00267"/>
    </source>
</evidence>
<dbReference type="OrthoDB" id="2307332at2759"/>
<dbReference type="CDD" id="cd01389">
    <property type="entry name" value="HMG-box_ROX1-like"/>
    <property type="match status" value="1"/>
</dbReference>
<proteinExistence type="predicted"/>
<keyword evidence="2 3" id="KW-0539">Nucleus</keyword>
<dbReference type="Gene3D" id="1.10.30.10">
    <property type="entry name" value="High mobility group box domain"/>
    <property type="match status" value="1"/>
</dbReference>
<dbReference type="PANTHER" id="PTHR45789">
    <property type="entry name" value="FI18025P1"/>
    <property type="match status" value="1"/>
</dbReference>
<name>A0A7H8R2Z5_TALRU</name>
<evidence type="ECO:0000313" key="6">
    <source>
        <dbReference type="EMBL" id="QKX60486.1"/>
    </source>
</evidence>
<keyword evidence="7" id="KW-1185">Reference proteome</keyword>
<feature type="region of interest" description="Disordered" evidence="4">
    <location>
        <begin position="1"/>
        <end position="24"/>
    </location>
</feature>
<reference evidence="7" key="1">
    <citation type="submission" date="2020-06" db="EMBL/GenBank/DDBJ databases">
        <title>A chromosome-scale genome assembly of Talaromyces rugulosus W13939.</title>
        <authorList>
            <person name="Wang B."/>
            <person name="Guo L."/>
            <person name="Ye K."/>
            <person name="Wang L."/>
        </authorList>
    </citation>
    <scope>NUCLEOTIDE SEQUENCE [LARGE SCALE GENOMIC DNA]</scope>
    <source>
        <strain evidence="7">W13939</strain>
    </source>
</reference>
<dbReference type="EMBL" id="CP055901">
    <property type="protein sequence ID" value="QKX60486.1"/>
    <property type="molecule type" value="Genomic_DNA"/>
</dbReference>
<feature type="domain" description="HMG box" evidence="5">
    <location>
        <begin position="85"/>
        <end position="153"/>
    </location>
</feature>
<organism evidence="6 7">
    <name type="scientific">Talaromyces rugulosus</name>
    <name type="common">Penicillium rugulosum</name>
    <dbReference type="NCBI Taxonomy" id="121627"/>
    <lineage>
        <taxon>Eukaryota</taxon>
        <taxon>Fungi</taxon>
        <taxon>Dikarya</taxon>
        <taxon>Ascomycota</taxon>
        <taxon>Pezizomycotina</taxon>
        <taxon>Eurotiomycetes</taxon>
        <taxon>Eurotiomycetidae</taxon>
        <taxon>Eurotiales</taxon>
        <taxon>Trichocomaceae</taxon>
        <taxon>Talaromyces</taxon>
        <taxon>Talaromyces sect. Islandici</taxon>
    </lineage>
</organism>
<dbReference type="Pfam" id="PF00505">
    <property type="entry name" value="HMG_box"/>
    <property type="match status" value="1"/>
</dbReference>
<dbReference type="PANTHER" id="PTHR45789:SF2">
    <property type="entry name" value="FI18025P1"/>
    <property type="match status" value="1"/>
</dbReference>
<feature type="region of interest" description="Disordered" evidence="4">
    <location>
        <begin position="148"/>
        <end position="237"/>
    </location>
</feature>
<dbReference type="AlphaFoldDB" id="A0A7H8R2Z5"/>
<dbReference type="GeneID" id="55995122"/>
<dbReference type="KEGG" id="trg:TRUGW13939_07631"/>
<sequence>MCLPRDNPVKGELVQTPAAKARRSSGIRRRAKPTKVKRISIPILSQPMSVLTKNMSHISVRNMRAWVTRDVETRHKEIAQKNGKIPRPMNSFLLYRSAYTERIKAWCADTNHQVVSKVSGQSWPKEPAHIREHYESLALIERDNHHKAYPNYKFMPKKKYKPPRDKRKEGQEFNHPDNPCPSPATSERTKSSGSNCSFNSQASTPADNHGYLLGTYDPSSLQLPESRSTVAPRVSSSTEAGYPIGCNRFSPSGGQELINAQYNTGSLAGTPHGVYHQLEPSYPTGHAVSHLEGPQPCPHFLNSEVPGDYLYYLSQLSVRQMNQSMNPNFIQTVADTDYETMGM</sequence>
<dbReference type="GO" id="GO:0000981">
    <property type="term" value="F:DNA-binding transcription factor activity, RNA polymerase II-specific"/>
    <property type="evidence" value="ECO:0007669"/>
    <property type="project" value="TreeGrafter"/>
</dbReference>
<evidence type="ECO:0000259" key="5">
    <source>
        <dbReference type="PROSITE" id="PS50118"/>
    </source>
</evidence>
<dbReference type="GO" id="GO:0005634">
    <property type="term" value="C:nucleus"/>
    <property type="evidence" value="ECO:0007669"/>
    <property type="project" value="UniProtKB-UniRule"/>
</dbReference>
<dbReference type="Proteomes" id="UP000509510">
    <property type="component" value="Chromosome IV"/>
</dbReference>
<dbReference type="GO" id="GO:0000978">
    <property type="term" value="F:RNA polymerase II cis-regulatory region sequence-specific DNA binding"/>
    <property type="evidence" value="ECO:0007669"/>
    <property type="project" value="TreeGrafter"/>
</dbReference>
<dbReference type="PROSITE" id="PS50118">
    <property type="entry name" value="HMG_BOX_2"/>
    <property type="match status" value="1"/>
</dbReference>
<dbReference type="RefSeq" id="XP_035346663.1">
    <property type="nucleotide sequence ID" value="XM_035490770.1"/>
</dbReference>
<evidence type="ECO:0000256" key="4">
    <source>
        <dbReference type="SAM" id="MobiDB-lite"/>
    </source>
</evidence>
<dbReference type="SMART" id="SM00398">
    <property type="entry name" value="HMG"/>
    <property type="match status" value="1"/>
</dbReference>
<keyword evidence="1 3" id="KW-0238">DNA-binding</keyword>
<protein>
    <recommendedName>
        <fullName evidence="5">HMG box domain-containing protein</fullName>
    </recommendedName>
</protein>
<evidence type="ECO:0000256" key="1">
    <source>
        <dbReference type="ARBA" id="ARBA00023125"/>
    </source>
</evidence>
<evidence type="ECO:0000256" key="2">
    <source>
        <dbReference type="ARBA" id="ARBA00023242"/>
    </source>
</evidence>